<protein>
    <submittedName>
        <fullName evidence="4">Tryptophan 7-halogenase</fullName>
    </submittedName>
</protein>
<dbReference type="InterPro" id="IPR036188">
    <property type="entry name" value="FAD/NAD-bd_sf"/>
</dbReference>
<dbReference type="PANTHER" id="PTHR43747">
    <property type="entry name" value="FAD-BINDING PROTEIN"/>
    <property type="match status" value="1"/>
</dbReference>
<dbReference type="GeneID" id="96258369"/>
<evidence type="ECO:0000313" key="5">
    <source>
        <dbReference type="Proteomes" id="UP000721954"/>
    </source>
</evidence>
<keyword evidence="1" id="KW-0560">Oxidoreductase</keyword>
<dbReference type="Gene3D" id="3.50.50.60">
    <property type="entry name" value="FAD/NAD(P)-binding domain"/>
    <property type="match status" value="1"/>
</dbReference>
<feature type="domain" description="FAD-binding" evidence="3">
    <location>
        <begin position="5"/>
        <end position="334"/>
    </location>
</feature>
<dbReference type="InterPro" id="IPR050816">
    <property type="entry name" value="Flavin-dep_Halogenase_NPB"/>
</dbReference>
<dbReference type="Pfam" id="PF01494">
    <property type="entry name" value="FAD_binding_3"/>
    <property type="match status" value="1"/>
</dbReference>
<dbReference type="PANTHER" id="PTHR43747:SF5">
    <property type="entry name" value="FAD-BINDING DOMAIN-CONTAINING PROTEIN"/>
    <property type="match status" value="1"/>
</dbReference>
<keyword evidence="5" id="KW-1185">Reference proteome</keyword>
<name>A0ABS3XRZ1_9ACTN</name>
<comment type="similarity">
    <text evidence="2">Belongs to the flavin-dependent halogenase family. Bacterial tryptophan halogenase subfamily.</text>
</comment>
<reference evidence="4 5" key="1">
    <citation type="submission" date="2021-02" db="EMBL/GenBank/DDBJ databases">
        <title>Streptomyces spirodelae sp. nov., isolated from duckweed.</title>
        <authorList>
            <person name="Saimee Y."/>
            <person name="Duangmal K."/>
        </authorList>
    </citation>
    <scope>NUCLEOTIDE SEQUENCE [LARGE SCALE GENOMIC DNA]</scope>
    <source>
        <strain evidence="4 5">DSM 42105</strain>
    </source>
</reference>
<accession>A0ABS3XRZ1</accession>
<evidence type="ECO:0000259" key="3">
    <source>
        <dbReference type="Pfam" id="PF01494"/>
    </source>
</evidence>
<dbReference type="Proteomes" id="UP000721954">
    <property type="component" value="Unassembled WGS sequence"/>
</dbReference>
<sequence length="475" mass="52230">MRGSTQILVIGGGPAGSTAAGLLAKQGFEVTLLERDRFPRYHIGESILPSCRPILELLGVWDKVESHGFQPKGGAYFFWGPEEWEVKFDNLGDDGTNAWQVIRSEFDELLLRHAESLGVEVVENITVKELEFDGERPVAAQWAGTKDPAESGRITFDYVIDASGRGGVLAARHMKNRQYHEIFRNVAAWTYWKNVKPLDRGPEGAIAVCSAPDGWFWVIPLHDGTTSIGLVTGRDIFNEKRNDLGGIQEVYDQALTECPAVTGLLGGAEQVSGMKVEQDYSYTAENFGRPGYLMCGDAACFLDPLLSTGVHLATYSAMLASAALGSVIRGEVEEEEAWHFFNTVYRHAYERLLVLVSVFYESYRGKEHHFYNAQKLTSAQRENLNLQDAFDRIITGIADMEDAQDVYASVHAHLNGAESGDPNPLANLNKVHEQKQAPMSAQNAVGGLYLSFRPHLHLARTEDAAPAADEGGPAA</sequence>
<dbReference type="RefSeq" id="WP_209209837.1">
    <property type="nucleotide sequence ID" value="NZ_JAFFZM010000003.1"/>
</dbReference>
<dbReference type="InterPro" id="IPR002938">
    <property type="entry name" value="FAD-bd"/>
</dbReference>
<organism evidence="4 5">
    <name type="scientific">Streptomyces smyrnaeus</name>
    <dbReference type="NCBI Taxonomy" id="1387713"/>
    <lineage>
        <taxon>Bacteria</taxon>
        <taxon>Bacillati</taxon>
        <taxon>Actinomycetota</taxon>
        <taxon>Actinomycetes</taxon>
        <taxon>Kitasatosporales</taxon>
        <taxon>Streptomycetaceae</taxon>
        <taxon>Streptomyces</taxon>
    </lineage>
</organism>
<gene>
    <name evidence="4" type="ORF">JW613_07100</name>
</gene>
<dbReference type="SUPFAM" id="SSF51905">
    <property type="entry name" value="FAD/NAD(P)-binding domain"/>
    <property type="match status" value="1"/>
</dbReference>
<dbReference type="PRINTS" id="PR00420">
    <property type="entry name" value="RNGMNOXGNASE"/>
</dbReference>
<comment type="caution">
    <text evidence="4">The sequence shown here is derived from an EMBL/GenBank/DDBJ whole genome shotgun (WGS) entry which is preliminary data.</text>
</comment>
<evidence type="ECO:0000256" key="2">
    <source>
        <dbReference type="ARBA" id="ARBA00038396"/>
    </source>
</evidence>
<proteinExistence type="inferred from homology"/>
<dbReference type="EMBL" id="JAFFZM010000003">
    <property type="protein sequence ID" value="MBO8198070.1"/>
    <property type="molecule type" value="Genomic_DNA"/>
</dbReference>
<evidence type="ECO:0000313" key="4">
    <source>
        <dbReference type="EMBL" id="MBO8198070.1"/>
    </source>
</evidence>
<evidence type="ECO:0000256" key="1">
    <source>
        <dbReference type="ARBA" id="ARBA00023002"/>
    </source>
</evidence>